<evidence type="ECO:0000256" key="1">
    <source>
        <dbReference type="SAM" id="MobiDB-lite"/>
    </source>
</evidence>
<protein>
    <recommendedName>
        <fullName evidence="2">Oxidoreductase-like domain-containing protein</fullName>
    </recommendedName>
</protein>
<name>A0A0S2LJ04_CRYD1</name>
<proteinExistence type="predicted"/>
<keyword evidence="4" id="KW-1185">Reference proteome</keyword>
<dbReference type="PANTHER" id="PTHR21193">
    <property type="entry name" value="OXIDOREDUCTASE-LIKE DOMAIN-CONTAINING PROTEIN 1"/>
    <property type="match status" value="1"/>
</dbReference>
<dbReference type="RefSeq" id="XP_024514450.1">
    <property type="nucleotide sequence ID" value="XM_024658770.1"/>
</dbReference>
<dbReference type="STRING" id="214684.A0A0S2LJ04"/>
<feature type="domain" description="Oxidoreductase-like" evidence="2">
    <location>
        <begin position="131"/>
        <end position="176"/>
    </location>
</feature>
<evidence type="ECO:0000313" key="3">
    <source>
        <dbReference type="EMBL" id="ALO60911.1"/>
    </source>
</evidence>
<dbReference type="InterPro" id="IPR019180">
    <property type="entry name" value="Oxidoreductase-like_N"/>
</dbReference>
<dbReference type="GeneID" id="36393068"/>
<feature type="region of interest" description="Disordered" evidence="1">
    <location>
        <begin position="195"/>
        <end position="214"/>
    </location>
</feature>
<dbReference type="Pfam" id="PF09791">
    <property type="entry name" value="Oxidored-like"/>
    <property type="match status" value="1"/>
</dbReference>
<organism evidence="3 4">
    <name type="scientific">Cryptococcus deneoformans (strain JEC21 / ATCC MYA-565)</name>
    <name type="common">Cryptococcus neoformans var. neoformans serotype D</name>
    <dbReference type="NCBI Taxonomy" id="214684"/>
    <lineage>
        <taxon>Eukaryota</taxon>
        <taxon>Fungi</taxon>
        <taxon>Dikarya</taxon>
        <taxon>Basidiomycota</taxon>
        <taxon>Agaricomycotina</taxon>
        <taxon>Tremellomycetes</taxon>
        <taxon>Tremellales</taxon>
        <taxon>Cryptococcaceae</taxon>
        <taxon>Cryptococcus</taxon>
        <taxon>Cryptococcus neoformans species complex</taxon>
    </lineage>
</organism>
<dbReference type="KEGG" id="cne:CNJ02035"/>
<dbReference type="Proteomes" id="UP000002149">
    <property type="component" value="Chromosome 10"/>
</dbReference>
<reference evidence="3 4" key="1">
    <citation type="journal article" date="2005" name="Science">
        <title>The genome of the basidiomycetous yeast and human pathogen Cryptococcus neoformans.</title>
        <authorList>
            <person name="Loftus B.J."/>
            <person name="Fung E."/>
            <person name="Roncaglia P."/>
            <person name="Rowley D."/>
            <person name="Amedeo P."/>
            <person name="Bruno D."/>
            <person name="Vamathevan J."/>
            <person name="Miranda M."/>
            <person name="Anderson I.J."/>
            <person name="Fraser J.A."/>
            <person name="Allen J.E."/>
            <person name="Bosdet I.E."/>
            <person name="Brent M.R."/>
            <person name="Chiu R."/>
            <person name="Doering T.L."/>
            <person name="Donlin M.J."/>
            <person name="D'Souza C.A."/>
            <person name="Fox D.S."/>
            <person name="Grinberg V."/>
            <person name="Fu J."/>
            <person name="Fukushima M."/>
            <person name="Haas B.J."/>
            <person name="Huang J.C."/>
            <person name="Janbon G."/>
            <person name="Jones S.J."/>
            <person name="Koo H.L."/>
            <person name="Krzywinski M.I."/>
            <person name="Kwon-Chung J.K."/>
            <person name="Lengeler K.B."/>
            <person name="Maiti R."/>
            <person name="Marra M.A."/>
            <person name="Marra R.E."/>
            <person name="Mathewson C.A."/>
            <person name="Mitchell T.G."/>
            <person name="Pertea M."/>
            <person name="Riggs F.R."/>
            <person name="Salzberg S.L."/>
            <person name="Schein J.E."/>
            <person name="Shvartsbeyn A."/>
            <person name="Shin H."/>
            <person name="Shumway M."/>
            <person name="Specht C.A."/>
            <person name="Suh B.B."/>
            <person name="Tenney A."/>
            <person name="Utterback T.R."/>
            <person name="Wickes B.L."/>
            <person name="Wortman J.R."/>
            <person name="Wye N.H."/>
            <person name="Kronstad J.W."/>
            <person name="Lodge J.K."/>
            <person name="Heitman J."/>
            <person name="Davis R.W."/>
            <person name="Fraser C.M."/>
            <person name="Hyman R.W."/>
        </authorList>
    </citation>
    <scope>NUCLEOTIDE SEQUENCE [LARGE SCALE GENOMIC DNA]</scope>
    <source>
        <strain evidence="4">JEC21 / ATCC MYA-565</strain>
    </source>
</reference>
<dbReference type="EMBL" id="AE017350">
    <property type="protein sequence ID" value="ALO60911.1"/>
    <property type="molecule type" value="Genomic_DNA"/>
</dbReference>
<dbReference type="VEuPathDB" id="FungiDB:CNJ02035"/>
<evidence type="ECO:0000313" key="4">
    <source>
        <dbReference type="Proteomes" id="UP000002149"/>
    </source>
</evidence>
<feature type="compositionally biased region" description="Basic and acidic residues" evidence="1">
    <location>
        <begin position="195"/>
        <end position="212"/>
    </location>
</feature>
<accession>A0A0S2LJ04</accession>
<dbReference type="PANTHER" id="PTHR21193:SF3">
    <property type="entry name" value="OXIDOREDUCTASE-LIKE DOMAIN-CONTAINING PROTEIN 1"/>
    <property type="match status" value="1"/>
</dbReference>
<dbReference type="AlphaFoldDB" id="A0A0S2LJ04"/>
<dbReference type="InterPro" id="IPR039251">
    <property type="entry name" value="OXLD1"/>
</dbReference>
<evidence type="ECO:0000259" key="2">
    <source>
        <dbReference type="Pfam" id="PF09791"/>
    </source>
</evidence>
<sequence>MPRKIPIQSILPQINSHISTRHIASCARLRRQRQLDYLAPFRRPANPPYSPLNDKLRNVLQTHGHPAASPAGDVPYETASTAPVATSLQEVPAHEEASRVVDPLPAMKDASAAKEEHAKEKMKARTKEMIVQGIAVPPKPIPPGEEECCMSGCVNCVYITYSEDLQGYIEALDAAREALEAARIPRTEWPDEIAKQGRGEDIKGEEVRKTEDAMDPSMNAFFALENKLKKKQAPESNAAS</sequence>
<dbReference type="PaxDb" id="214684-A0A0S2LJ04"/>
<dbReference type="InParanoid" id="A0A0S2LJ04"/>
<gene>
    <name evidence="3" type="ordered locus">CNJ02035</name>
</gene>
<dbReference type="OrthoDB" id="10064411at2759"/>